<gene>
    <name evidence="1" type="ORF">N3K66_007611</name>
</gene>
<keyword evidence="2" id="KW-1185">Reference proteome</keyword>
<organism evidence="1 2">
    <name type="scientific">Trichothecium roseum</name>
    <dbReference type="NCBI Taxonomy" id="47278"/>
    <lineage>
        <taxon>Eukaryota</taxon>
        <taxon>Fungi</taxon>
        <taxon>Dikarya</taxon>
        <taxon>Ascomycota</taxon>
        <taxon>Pezizomycotina</taxon>
        <taxon>Sordariomycetes</taxon>
        <taxon>Hypocreomycetidae</taxon>
        <taxon>Hypocreales</taxon>
        <taxon>Hypocreales incertae sedis</taxon>
        <taxon>Trichothecium</taxon>
    </lineage>
</organism>
<dbReference type="Proteomes" id="UP001163324">
    <property type="component" value="Chromosome 7"/>
</dbReference>
<accession>A0ACC0UUF7</accession>
<evidence type="ECO:0000313" key="1">
    <source>
        <dbReference type="EMBL" id="KAI9897755.1"/>
    </source>
</evidence>
<protein>
    <submittedName>
        <fullName evidence="1">Uncharacterized protein</fullName>
    </submittedName>
</protein>
<name>A0ACC0UUF7_9HYPO</name>
<dbReference type="EMBL" id="CM047946">
    <property type="protein sequence ID" value="KAI9897755.1"/>
    <property type="molecule type" value="Genomic_DNA"/>
</dbReference>
<sequence length="454" mass="49158">MLQSVLMAAFVGVGSVLAQKCSAGNQCPEKAPCCSQYGECGVGAYCLGGCDPRHSFSMDSCVPAPTCKDVDFKFDTKDGIVSIDDYLGDADKASWVRSGETALYNDYTLLTMPKGSTGTVLSSTSYMWYGNVKARMKTARGRGVISGFILFSDIQDEIDYEWIGVDLETAQTNFYFQGVTDYTNSENISLSDTFHNWHDYEIRWTPDKIEWLVDGQVGRTKERKDTWNETSQNWQFPQTPARVQLSIWPGGLESNPKGTIEWAGGLIDWNAEDIQNSGYFWASVESVSIECYDGKDGIGTNNGKSYWYDDDRYTNDTVVDGDKKHILATLQGTGTDLDKGKKDDEDDGKDDDDNDDDDSDDPAETTVAAQIPGGGNGAPGNDHHGGDDEGSSDDGGSGDGNTVNTPNSNNPCSDVSKFCTGDDEGSSGNDDSSGTKSRASMLAIVIAGAALFWL</sequence>
<comment type="caution">
    <text evidence="1">The sequence shown here is derived from an EMBL/GenBank/DDBJ whole genome shotgun (WGS) entry which is preliminary data.</text>
</comment>
<proteinExistence type="predicted"/>
<reference evidence="1" key="1">
    <citation type="submission" date="2022-10" db="EMBL/GenBank/DDBJ databases">
        <title>Complete Genome of Trichothecium roseum strain YXFP-22015, a Plant Pathogen Isolated from Citrus.</title>
        <authorList>
            <person name="Wang Y."/>
            <person name="Zhu L."/>
        </authorList>
    </citation>
    <scope>NUCLEOTIDE SEQUENCE</scope>
    <source>
        <strain evidence="1">YXFP-22015</strain>
    </source>
</reference>
<evidence type="ECO:0000313" key="2">
    <source>
        <dbReference type="Proteomes" id="UP001163324"/>
    </source>
</evidence>